<dbReference type="EMBL" id="HBHL01007420">
    <property type="protein sequence ID" value="CAD9715949.1"/>
    <property type="molecule type" value="Transcribed_RNA"/>
</dbReference>
<dbReference type="GO" id="GO:0016491">
    <property type="term" value="F:oxidoreductase activity"/>
    <property type="evidence" value="ECO:0007669"/>
    <property type="project" value="UniProtKB-KW"/>
</dbReference>
<accession>A0A5B8MZ23</accession>
<evidence type="ECO:0000313" key="4">
    <source>
        <dbReference type="EMBL" id="QDZ25823.1"/>
    </source>
</evidence>
<reference evidence="4 5" key="1">
    <citation type="submission" date="2018-07" db="EMBL/GenBank/DDBJ databases">
        <title>The complete nuclear genome of the prasinophyte Chloropicon primus (CCMP1205).</title>
        <authorList>
            <person name="Pombert J.-F."/>
            <person name="Otis C."/>
            <person name="Turmel M."/>
            <person name="Lemieux C."/>
        </authorList>
    </citation>
    <scope>NUCLEOTIDE SEQUENCE [LARGE SCALE GENOMIC DNA]</scope>
    <source>
        <strain evidence="4 5">CCMP1205</strain>
    </source>
</reference>
<sequence length="436" mass="48204">MRSMRSARTARPLGQAHGIQLHGACARPRSHNNRREVLTRATASPQTVEDRAQDKKGFLEAFTGGGVEGIDPSPQVVWGQNILPSEIAELKAGSSAGADGLPRVEPSEGVVFGDLEAERDDLSAKREEIVELLKENGAVHFTGYKLMQDAAGYHDFYDILGLDPCLDPIHSVAARPVSSAEHKIYEAVNKPSRSNYIVGMHNEMVGTQAPRYAGFVCFKPADEGGEFWTVGGNDFFHELSTPLLEKMQRKKVIFSVVEFPMGFLKNLDEGVRENVAKPLIKSLMGFAVGFKVDFDVFFRFVEEGYDGDMALQGYASPQPAVIRDPVSNLPVVFCNLHSHSKFLRDDRQKKLGALKKTTGASQANKTDCSFGDDEPFTDEELLEVDRAVMKVVKFIDMKKGDVVLLDNYRTMHGRGTFKGSRHNAVAWFSGFVKGRK</sequence>
<dbReference type="SUPFAM" id="SSF51197">
    <property type="entry name" value="Clavaminate synthase-like"/>
    <property type="match status" value="1"/>
</dbReference>
<dbReference type="Pfam" id="PF02668">
    <property type="entry name" value="TauD"/>
    <property type="match status" value="1"/>
</dbReference>
<dbReference type="InterPro" id="IPR050411">
    <property type="entry name" value="AlphaKG_dependent_hydroxylases"/>
</dbReference>
<name>A0A5B8MZ23_9CHLO</name>
<gene>
    <name evidence="4" type="ORF">A3770_19p83410</name>
    <name evidence="3" type="ORF">CPRI1469_LOCUS4805</name>
</gene>
<organism evidence="4 5">
    <name type="scientific">Chloropicon primus</name>
    <dbReference type="NCBI Taxonomy" id="1764295"/>
    <lineage>
        <taxon>Eukaryota</taxon>
        <taxon>Viridiplantae</taxon>
        <taxon>Chlorophyta</taxon>
        <taxon>Chloropicophyceae</taxon>
        <taxon>Chloropicales</taxon>
        <taxon>Chloropicaceae</taxon>
        <taxon>Chloropicon</taxon>
    </lineage>
</organism>
<proteinExistence type="predicted"/>
<feature type="domain" description="TauD/TfdA-like" evidence="2">
    <location>
        <begin position="114"/>
        <end position="427"/>
    </location>
</feature>
<dbReference type="PANTHER" id="PTHR10696:SF21">
    <property type="entry name" value="TAUD_TFDA-LIKE DOMAIN-CONTAINING PROTEIN"/>
    <property type="match status" value="1"/>
</dbReference>
<evidence type="ECO:0000313" key="3">
    <source>
        <dbReference type="EMBL" id="CAD9715949.1"/>
    </source>
</evidence>
<keyword evidence="1" id="KW-0560">Oxidoreductase</keyword>
<evidence type="ECO:0000259" key="2">
    <source>
        <dbReference type="Pfam" id="PF02668"/>
    </source>
</evidence>
<dbReference type="OrthoDB" id="408743at2759"/>
<dbReference type="AlphaFoldDB" id="A0A5B8MZ23"/>
<reference evidence="3" key="2">
    <citation type="submission" date="2021-01" db="EMBL/GenBank/DDBJ databases">
        <authorList>
            <person name="Corre E."/>
            <person name="Pelletier E."/>
            <person name="Niang G."/>
            <person name="Scheremetjew M."/>
            <person name="Finn R."/>
            <person name="Kale V."/>
            <person name="Holt S."/>
            <person name="Cochrane G."/>
            <person name="Meng A."/>
            <person name="Brown T."/>
            <person name="Cohen L."/>
        </authorList>
    </citation>
    <scope>NUCLEOTIDE SEQUENCE</scope>
    <source>
        <strain evidence="3">CCMP1205</strain>
    </source>
</reference>
<evidence type="ECO:0000256" key="1">
    <source>
        <dbReference type="ARBA" id="ARBA00023002"/>
    </source>
</evidence>
<protein>
    <recommendedName>
        <fullName evidence="2">TauD/TfdA-like domain-containing protein</fullName>
    </recommendedName>
</protein>
<dbReference type="PANTHER" id="PTHR10696">
    <property type="entry name" value="GAMMA-BUTYROBETAINE HYDROXYLASE-RELATED"/>
    <property type="match status" value="1"/>
</dbReference>
<dbReference type="InterPro" id="IPR042098">
    <property type="entry name" value="TauD-like_sf"/>
</dbReference>
<evidence type="ECO:0000313" key="5">
    <source>
        <dbReference type="Proteomes" id="UP000316726"/>
    </source>
</evidence>
<dbReference type="EMBL" id="CP031052">
    <property type="protein sequence ID" value="QDZ25823.1"/>
    <property type="molecule type" value="Genomic_DNA"/>
</dbReference>
<dbReference type="Gene3D" id="3.60.130.10">
    <property type="entry name" value="Clavaminate synthase-like"/>
    <property type="match status" value="1"/>
</dbReference>
<dbReference type="Proteomes" id="UP000316726">
    <property type="component" value="Chromosome 19"/>
</dbReference>
<keyword evidence="5" id="KW-1185">Reference proteome</keyword>
<dbReference type="InterPro" id="IPR003819">
    <property type="entry name" value="TauD/TfdA-like"/>
</dbReference>